<reference evidence="3" key="1">
    <citation type="journal article" date="2020" name="Fungal Divers.">
        <title>Resolving the Mortierellaceae phylogeny through synthesis of multi-gene phylogenetics and phylogenomics.</title>
        <authorList>
            <person name="Vandepol N."/>
            <person name="Liber J."/>
            <person name="Desiro A."/>
            <person name="Na H."/>
            <person name="Kennedy M."/>
            <person name="Barry K."/>
            <person name="Grigoriev I.V."/>
            <person name="Miller A.N."/>
            <person name="O'Donnell K."/>
            <person name="Stajich J.E."/>
            <person name="Bonito G."/>
        </authorList>
    </citation>
    <scope>NUCLEOTIDE SEQUENCE</scope>
    <source>
        <strain evidence="3">KOD1015</strain>
    </source>
</reference>
<dbReference type="GO" id="GO:0102965">
    <property type="term" value="F:alcohol-forming long-chain fatty acyl-CoA reductase activity"/>
    <property type="evidence" value="ECO:0007669"/>
    <property type="project" value="UniProtKB-EC"/>
</dbReference>
<keyword evidence="1" id="KW-0444">Lipid biosynthesis</keyword>
<comment type="caution">
    <text evidence="3">The sequence shown here is derived from an EMBL/GenBank/DDBJ whole genome shotgun (WGS) entry which is preliminary data.</text>
</comment>
<organism evidence="3 4">
    <name type="scientific">Lunasporangiospora selenospora</name>
    <dbReference type="NCBI Taxonomy" id="979761"/>
    <lineage>
        <taxon>Eukaryota</taxon>
        <taxon>Fungi</taxon>
        <taxon>Fungi incertae sedis</taxon>
        <taxon>Mucoromycota</taxon>
        <taxon>Mortierellomycotina</taxon>
        <taxon>Mortierellomycetes</taxon>
        <taxon>Mortierellales</taxon>
        <taxon>Mortierellaceae</taxon>
        <taxon>Lunasporangiospora</taxon>
    </lineage>
</organism>
<dbReference type="GO" id="GO:0006629">
    <property type="term" value="P:lipid metabolic process"/>
    <property type="evidence" value="ECO:0007669"/>
    <property type="project" value="UniProtKB-KW"/>
</dbReference>
<evidence type="ECO:0000256" key="1">
    <source>
        <dbReference type="RuleBase" id="RU363097"/>
    </source>
</evidence>
<evidence type="ECO:0000259" key="2">
    <source>
        <dbReference type="Pfam" id="PF07993"/>
    </source>
</evidence>
<dbReference type="InterPro" id="IPR026055">
    <property type="entry name" value="FAR"/>
</dbReference>
<dbReference type="EC" id="1.2.1.84" evidence="1"/>
<proteinExistence type="inferred from homology"/>
<dbReference type="SUPFAM" id="SSF51735">
    <property type="entry name" value="NAD(P)-binding Rossmann-fold domains"/>
    <property type="match status" value="1"/>
</dbReference>
<dbReference type="OrthoDB" id="2426589at2759"/>
<dbReference type="InterPro" id="IPR013120">
    <property type="entry name" value="FAR_NAD-bd"/>
</dbReference>
<keyword evidence="4" id="KW-1185">Reference proteome</keyword>
<dbReference type="AlphaFoldDB" id="A0A9P6FMG4"/>
<sequence>MAMPRIYVLLRVSKTKPSLQCRVQEDIFDSRIFDTLRSQFSNEQEFQDKIVRKVAPVRGDIVMEQLGMSNSDLAIVQSDTKVVIHCVASVNFSDPLPIALDINTRGTLRVIQVAQSMPRIRALIHVSTCYVNAPLRDQRVLECIYPLPFGDPEHVFANLSKMSEDELLSYERDIVLKTYPNTYTFTKALTEHLMQERFQSLDLPLSEVGWKGIALSAYF</sequence>
<feature type="domain" description="Thioester reductase (TE)" evidence="2">
    <location>
        <begin position="4"/>
        <end position="205"/>
    </location>
</feature>
<dbReference type="Proteomes" id="UP000780801">
    <property type="component" value="Unassembled WGS sequence"/>
</dbReference>
<dbReference type="EMBL" id="JAABOA010004213">
    <property type="protein sequence ID" value="KAF9577922.1"/>
    <property type="molecule type" value="Genomic_DNA"/>
</dbReference>
<gene>
    <name evidence="3" type="primary">FAR1_2</name>
    <name evidence="3" type="ORF">BGW38_006574</name>
</gene>
<comment type="catalytic activity">
    <reaction evidence="1">
        <text>a long-chain fatty acyl-CoA + 2 NADPH + 2 H(+) = a long-chain primary fatty alcohol + 2 NADP(+) + CoA</text>
        <dbReference type="Rhea" id="RHEA:52716"/>
        <dbReference type="ChEBI" id="CHEBI:15378"/>
        <dbReference type="ChEBI" id="CHEBI:57287"/>
        <dbReference type="ChEBI" id="CHEBI:57783"/>
        <dbReference type="ChEBI" id="CHEBI:58349"/>
        <dbReference type="ChEBI" id="CHEBI:77396"/>
        <dbReference type="ChEBI" id="CHEBI:83139"/>
        <dbReference type="EC" id="1.2.1.84"/>
    </reaction>
</comment>
<comment type="similarity">
    <text evidence="1">Belongs to the fatty acyl-CoA reductase family.</text>
</comment>
<protein>
    <recommendedName>
        <fullName evidence="1">Fatty acyl-CoA reductase</fullName>
        <ecNumber evidence="1">1.2.1.84</ecNumber>
    </recommendedName>
</protein>
<dbReference type="Gene3D" id="3.40.50.720">
    <property type="entry name" value="NAD(P)-binding Rossmann-like Domain"/>
    <property type="match status" value="1"/>
</dbReference>
<keyword evidence="1" id="KW-0521">NADP</keyword>
<accession>A0A9P6FMG4</accession>
<evidence type="ECO:0000313" key="4">
    <source>
        <dbReference type="Proteomes" id="UP000780801"/>
    </source>
</evidence>
<keyword evidence="1" id="KW-0443">Lipid metabolism</keyword>
<name>A0A9P6FMG4_9FUNG</name>
<dbReference type="InterPro" id="IPR036291">
    <property type="entry name" value="NAD(P)-bd_dom_sf"/>
</dbReference>
<evidence type="ECO:0000313" key="3">
    <source>
        <dbReference type="EMBL" id="KAF9577922.1"/>
    </source>
</evidence>
<dbReference type="Pfam" id="PF07993">
    <property type="entry name" value="NAD_binding_4"/>
    <property type="match status" value="1"/>
</dbReference>
<dbReference type="PANTHER" id="PTHR11011">
    <property type="entry name" value="MALE STERILITY PROTEIN 2-RELATED"/>
    <property type="match status" value="1"/>
</dbReference>
<keyword evidence="1" id="KW-0560">Oxidoreductase</keyword>
<dbReference type="GO" id="GO:0080019">
    <property type="term" value="F:alcohol-forming very long-chain fatty acyl-CoA reductase activity"/>
    <property type="evidence" value="ECO:0007669"/>
    <property type="project" value="InterPro"/>
</dbReference>
<comment type="function">
    <text evidence="1">Catalyzes the reduction of fatty acyl-CoA to fatty alcohols.</text>
</comment>